<name>A0ABM8W413_GIGMA</name>
<accession>A0ABM8W413</accession>
<dbReference type="Proteomes" id="UP000789901">
    <property type="component" value="Unassembled WGS sequence"/>
</dbReference>
<keyword evidence="1" id="KW-0812">Transmembrane</keyword>
<evidence type="ECO:0000313" key="3">
    <source>
        <dbReference type="Proteomes" id="UP000789901"/>
    </source>
</evidence>
<evidence type="ECO:0000256" key="1">
    <source>
        <dbReference type="SAM" id="Phobius"/>
    </source>
</evidence>
<organism evidence="2 3">
    <name type="scientific">Gigaspora margarita</name>
    <dbReference type="NCBI Taxonomy" id="4874"/>
    <lineage>
        <taxon>Eukaryota</taxon>
        <taxon>Fungi</taxon>
        <taxon>Fungi incertae sedis</taxon>
        <taxon>Mucoromycota</taxon>
        <taxon>Glomeromycotina</taxon>
        <taxon>Glomeromycetes</taxon>
        <taxon>Diversisporales</taxon>
        <taxon>Gigasporaceae</taxon>
        <taxon>Gigaspora</taxon>
    </lineage>
</organism>
<gene>
    <name evidence="2" type="ORF">GMARGA_LOCUS3076</name>
</gene>
<proteinExistence type="predicted"/>
<dbReference type="EMBL" id="CAJVQB010001068">
    <property type="protein sequence ID" value="CAG8519396.1"/>
    <property type="molecule type" value="Genomic_DNA"/>
</dbReference>
<feature type="transmembrane region" description="Helical" evidence="1">
    <location>
        <begin position="148"/>
        <end position="169"/>
    </location>
</feature>
<keyword evidence="1" id="KW-0472">Membrane</keyword>
<keyword evidence="3" id="KW-1185">Reference proteome</keyword>
<sequence length="174" mass="19721">MTSLANFNQFSLINQVRIALKFVNINLNFLSTNKNDIIYLIGTHQNNLILVNCDEKTDTVTAGQVKEFQSEVSRYLGNTLGIYVAKKASINSLKLAKSSQNIIVTNLIELNNAVSSYFELKKNSEQMCELMMRRIDELSNKFESFETLFLKLFVVLLMPFVVLVFFLMATATGV</sequence>
<protein>
    <submittedName>
        <fullName evidence="2">39059_t:CDS:1</fullName>
    </submittedName>
</protein>
<reference evidence="2 3" key="1">
    <citation type="submission" date="2021-06" db="EMBL/GenBank/DDBJ databases">
        <authorList>
            <person name="Kallberg Y."/>
            <person name="Tangrot J."/>
            <person name="Rosling A."/>
        </authorList>
    </citation>
    <scope>NUCLEOTIDE SEQUENCE [LARGE SCALE GENOMIC DNA]</scope>
    <source>
        <strain evidence="2 3">120-4 pot B 10/14</strain>
    </source>
</reference>
<comment type="caution">
    <text evidence="2">The sequence shown here is derived from an EMBL/GenBank/DDBJ whole genome shotgun (WGS) entry which is preliminary data.</text>
</comment>
<evidence type="ECO:0000313" key="2">
    <source>
        <dbReference type="EMBL" id="CAG8519396.1"/>
    </source>
</evidence>
<keyword evidence="1" id="KW-1133">Transmembrane helix</keyword>